<dbReference type="Proteomes" id="UP001162156">
    <property type="component" value="Unassembled WGS sequence"/>
</dbReference>
<accession>A0AAV8Z5P2</accession>
<name>A0AAV8Z5P2_9CUCU</name>
<dbReference type="InterPro" id="IPR029526">
    <property type="entry name" value="PGBD"/>
</dbReference>
<evidence type="ECO:0000313" key="3">
    <source>
        <dbReference type="EMBL" id="KAJ8959573.1"/>
    </source>
</evidence>
<comment type="caution">
    <text evidence="3">The sequence shown here is derived from an EMBL/GenBank/DDBJ whole genome shotgun (WGS) entry which is preliminary data.</text>
</comment>
<dbReference type="EMBL" id="JANEYF010001675">
    <property type="protein sequence ID" value="KAJ8959573.1"/>
    <property type="molecule type" value="Genomic_DNA"/>
</dbReference>
<dbReference type="PANTHER" id="PTHR46599:SF3">
    <property type="entry name" value="PIGGYBAC TRANSPOSABLE ELEMENT-DERIVED PROTEIN 4"/>
    <property type="match status" value="1"/>
</dbReference>
<reference evidence="3" key="1">
    <citation type="journal article" date="2023" name="Insect Mol. Biol.">
        <title>Genome sequencing provides insights into the evolution of gene families encoding plant cell wall-degrading enzymes in longhorned beetles.</title>
        <authorList>
            <person name="Shin N.R."/>
            <person name="Okamura Y."/>
            <person name="Kirsch R."/>
            <person name="Pauchet Y."/>
        </authorList>
    </citation>
    <scope>NUCLEOTIDE SEQUENCE</scope>
    <source>
        <strain evidence="3">RBIC_L_NR</strain>
    </source>
</reference>
<keyword evidence="4" id="KW-1185">Reference proteome</keyword>
<gene>
    <name evidence="3" type="ORF">NQ314_006222</name>
</gene>
<feature type="transmembrane region" description="Helical" evidence="1">
    <location>
        <begin position="74"/>
        <end position="91"/>
    </location>
</feature>
<evidence type="ECO:0000259" key="2">
    <source>
        <dbReference type="Pfam" id="PF13843"/>
    </source>
</evidence>
<dbReference type="AlphaFoldDB" id="A0AAV8Z5P2"/>
<organism evidence="3 4">
    <name type="scientific">Rhamnusium bicolor</name>
    <dbReference type="NCBI Taxonomy" id="1586634"/>
    <lineage>
        <taxon>Eukaryota</taxon>
        <taxon>Metazoa</taxon>
        <taxon>Ecdysozoa</taxon>
        <taxon>Arthropoda</taxon>
        <taxon>Hexapoda</taxon>
        <taxon>Insecta</taxon>
        <taxon>Pterygota</taxon>
        <taxon>Neoptera</taxon>
        <taxon>Endopterygota</taxon>
        <taxon>Coleoptera</taxon>
        <taxon>Polyphaga</taxon>
        <taxon>Cucujiformia</taxon>
        <taxon>Chrysomeloidea</taxon>
        <taxon>Cerambycidae</taxon>
        <taxon>Lepturinae</taxon>
        <taxon>Rhagiini</taxon>
        <taxon>Rhamnusium</taxon>
    </lineage>
</organism>
<keyword evidence="1" id="KW-0812">Transmembrane</keyword>
<keyword evidence="1" id="KW-1133">Transmembrane helix</keyword>
<feature type="domain" description="PiggyBac transposable element-derived protein" evidence="2">
    <location>
        <begin position="2"/>
        <end position="86"/>
    </location>
</feature>
<proteinExistence type="predicted"/>
<dbReference type="PANTHER" id="PTHR46599">
    <property type="entry name" value="PIGGYBAC TRANSPOSABLE ELEMENT-DERIVED PROTEIN 4"/>
    <property type="match status" value="1"/>
</dbReference>
<keyword evidence="1" id="KW-0472">Membrane</keyword>
<evidence type="ECO:0000256" key="1">
    <source>
        <dbReference type="SAM" id="Phobius"/>
    </source>
</evidence>
<evidence type="ECO:0000313" key="4">
    <source>
        <dbReference type="Proteomes" id="UP001162156"/>
    </source>
</evidence>
<sequence>MKWVDKRPVLMISTVPSHKVELQVTGSKNKKGEDILKPPAVMAYNKAKKVVDVSDQMSSYYTCPRKSIKWYKKLFFEVLLGTCVVNFWVIYNNFGDDNRAKADMLQIREKIIAGLLKSQ</sequence>
<dbReference type="Pfam" id="PF13843">
    <property type="entry name" value="DDE_Tnp_1_7"/>
    <property type="match status" value="1"/>
</dbReference>
<protein>
    <recommendedName>
        <fullName evidence="2">PiggyBac transposable element-derived protein domain-containing protein</fullName>
    </recommendedName>
</protein>